<reference evidence="2" key="1">
    <citation type="submission" date="2024-07" db="EMBL/GenBank/DDBJ databases">
        <title>Two chromosome-level genome assemblies of Korean endemic species Abeliophyllum distichum and Forsythia ovata (Oleaceae).</title>
        <authorList>
            <person name="Jang H."/>
        </authorList>
    </citation>
    <scope>NUCLEOTIDE SEQUENCE [LARGE SCALE GENOMIC DNA]</scope>
</reference>
<keyword evidence="2" id="KW-1185">Reference proteome</keyword>
<gene>
    <name evidence="1" type="ORF">Fot_10524</name>
</gene>
<sequence length="132" mass="14962">MTDGSPAGASKEYTLSVHLDEFHSQAMCIVSTKKAHNSLLRDYPSYNCVTPTKCMTKLIIRLMVKYRPNYLNMRLFPPPSRTSTQTQDLPLPKLAYGPEVEHIKSMEIQKQLALYGFGFLDLVLMEPVSEAH</sequence>
<evidence type="ECO:0000313" key="2">
    <source>
        <dbReference type="Proteomes" id="UP001604277"/>
    </source>
</evidence>
<dbReference type="AlphaFoldDB" id="A0ABD1WH40"/>
<name>A0ABD1WH40_9LAMI</name>
<dbReference type="EMBL" id="JBFOLJ010000003">
    <property type="protein sequence ID" value="KAL2548994.1"/>
    <property type="molecule type" value="Genomic_DNA"/>
</dbReference>
<proteinExistence type="predicted"/>
<accession>A0ABD1WH40</accession>
<organism evidence="1 2">
    <name type="scientific">Forsythia ovata</name>
    <dbReference type="NCBI Taxonomy" id="205694"/>
    <lineage>
        <taxon>Eukaryota</taxon>
        <taxon>Viridiplantae</taxon>
        <taxon>Streptophyta</taxon>
        <taxon>Embryophyta</taxon>
        <taxon>Tracheophyta</taxon>
        <taxon>Spermatophyta</taxon>
        <taxon>Magnoliopsida</taxon>
        <taxon>eudicotyledons</taxon>
        <taxon>Gunneridae</taxon>
        <taxon>Pentapetalae</taxon>
        <taxon>asterids</taxon>
        <taxon>lamiids</taxon>
        <taxon>Lamiales</taxon>
        <taxon>Oleaceae</taxon>
        <taxon>Forsythieae</taxon>
        <taxon>Forsythia</taxon>
    </lineage>
</organism>
<comment type="caution">
    <text evidence="1">The sequence shown here is derived from an EMBL/GenBank/DDBJ whole genome shotgun (WGS) entry which is preliminary data.</text>
</comment>
<evidence type="ECO:0000313" key="1">
    <source>
        <dbReference type="EMBL" id="KAL2548994.1"/>
    </source>
</evidence>
<dbReference type="Proteomes" id="UP001604277">
    <property type="component" value="Unassembled WGS sequence"/>
</dbReference>
<protein>
    <submittedName>
        <fullName evidence="1">Uncharacterized protein</fullName>
    </submittedName>
</protein>